<dbReference type="InterPro" id="IPR032710">
    <property type="entry name" value="NTF2-like_dom_sf"/>
</dbReference>
<comment type="caution">
    <text evidence="2">The sequence shown here is derived from an EMBL/GenBank/DDBJ whole genome shotgun (WGS) entry which is preliminary data.</text>
</comment>
<name>A0ABV5T0H5_9MICO</name>
<dbReference type="RefSeq" id="WP_344712829.1">
    <property type="nucleotide sequence ID" value="NZ_BAAAWH010000001.1"/>
</dbReference>
<dbReference type="Proteomes" id="UP001589611">
    <property type="component" value="Unassembled WGS sequence"/>
</dbReference>
<organism evidence="2 3">
    <name type="scientific">Microbacterium terregens</name>
    <dbReference type="NCBI Taxonomy" id="69363"/>
    <lineage>
        <taxon>Bacteria</taxon>
        <taxon>Bacillati</taxon>
        <taxon>Actinomycetota</taxon>
        <taxon>Actinomycetes</taxon>
        <taxon>Micrococcales</taxon>
        <taxon>Microbacteriaceae</taxon>
        <taxon>Microbacterium</taxon>
    </lineage>
</organism>
<protein>
    <submittedName>
        <fullName evidence="2">Nuclear transport factor 2 family protein</fullName>
    </submittedName>
</protein>
<gene>
    <name evidence="2" type="ORF">ACFFPJ_09965</name>
</gene>
<accession>A0ABV5T0H5</accession>
<sequence>MTDLEDVRRRVETLESIEQIKKLKARYFRFVDEKRHDEFAALFTPDAVLITDGIEWSSPQEMASTVRNLTGAAPSVHHGHMPEIDVAGDSASGIWAMQDLLTFPAADDAPEGHIGYGQYRETYRRAAGEWLIASLVLTRFRMDPLANWVVDDDADLLG</sequence>
<proteinExistence type="predicted"/>
<evidence type="ECO:0000313" key="2">
    <source>
        <dbReference type="EMBL" id="MFB9646122.1"/>
    </source>
</evidence>
<feature type="domain" description="SnoaL-like" evidence="1">
    <location>
        <begin position="12"/>
        <end position="135"/>
    </location>
</feature>
<keyword evidence="3" id="KW-1185">Reference proteome</keyword>
<reference evidence="2 3" key="1">
    <citation type="submission" date="2024-09" db="EMBL/GenBank/DDBJ databases">
        <authorList>
            <person name="Sun Q."/>
            <person name="Mori K."/>
        </authorList>
    </citation>
    <scope>NUCLEOTIDE SEQUENCE [LARGE SCALE GENOMIC DNA]</scope>
    <source>
        <strain evidence="2 3">JCM 1342</strain>
    </source>
</reference>
<dbReference type="InterPro" id="IPR037401">
    <property type="entry name" value="SnoaL-like"/>
</dbReference>
<dbReference type="Gene3D" id="3.10.450.50">
    <property type="match status" value="1"/>
</dbReference>
<dbReference type="CDD" id="cd00531">
    <property type="entry name" value="NTF2_like"/>
    <property type="match status" value="1"/>
</dbReference>
<evidence type="ECO:0000313" key="3">
    <source>
        <dbReference type="Proteomes" id="UP001589611"/>
    </source>
</evidence>
<dbReference type="SUPFAM" id="SSF54427">
    <property type="entry name" value="NTF2-like"/>
    <property type="match status" value="1"/>
</dbReference>
<evidence type="ECO:0000259" key="1">
    <source>
        <dbReference type="Pfam" id="PF13577"/>
    </source>
</evidence>
<dbReference type="EMBL" id="JBHMBE010000003">
    <property type="protein sequence ID" value="MFB9646122.1"/>
    <property type="molecule type" value="Genomic_DNA"/>
</dbReference>
<dbReference type="Pfam" id="PF13577">
    <property type="entry name" value="SnoaL_4"/>
    <property type="match status" value="1"/>
</dbReference>